<accession>A0A2P2IS44</accession>
<organism evidence="2">
    <name type="scientific">Rhizophora mucronata</name>
    <name type="common">Asiatic mangrove</name>
    <dbReference type="NCBI Taxonomy" id="61149"/>
    <lineage>
        <taxon>Eukaryota</taxon>
        <taxon>Viridiplantae</taxon>
        <taxon>Streptophyta</taxon>
        <taxon>Embryophyta</taxon>
        <taxon>Tracheophyta</taxon>
        <taxon>Spermatophyta</taxon>
        <taxon>Magnoliopsida</taxon>
        <taxon>eudicotyledons</taxon>
        <taxon>Gunneridae</taxon>
        <taxon>Pentapetalae</taxon>
        <taxon>rosids</taxon>
        <taxon>fabids</taxon>
        <taxon>Malpighiales</taxon>
        <taxon>Rhizophoraceae</taxon>
        <taxon>Rhizophora</taxon>
    </lineage>
</organism>
<feature type="transmembrane region" description="Helical" evidence="1">
    <location>
        <begin position="12"/>
        <end position="27"/>
    </location>
</feature>
<sequence>MNAMSTGSEDMFSIIVGVGFHLGYVFMH</sequence>
<evidence type="ECO:0000256" key="1">
    <source>
        <dbReference type="SAM" id="Phobius"/>
    </source>
</evidence>
<dbReference type="AlphaFoldDB" id="A0A2P2IS44"/>
<reference evidence="2" key="1">
    <citation type="submission" date="2018-02" db="EMBL/GenBank/DDBJ databases">
        <title>Rhizophora mucronata_Transcriptome.</title>
        <authorList>
            <person name="Meera S.P."/>
            <person name="Sreeshan A."/>
            <person name="Augustine A."/>
        </authorList>
    </citation>
    <scope>NUCLEOTIDE SEQUENCE</scope>
    <source>
        <tissue evidence="2">Leaf</tissue>
    </source>
</reference>
<keyword evidence="1" id="KW-0812">Transmembrane</keyword>
<name>A0A2P2IS44_RHIMU</name>
<keyword evidence="1" id="KW-1133">Transmembrane helix</keyword>
<dbReference type="EMBL" id="GGEC01003562">
    <property type="protein sequence ID" value="MBW84045.1"/>
    <property type="molecule type" value="Transcribed_RNA"/>
</dbReference>
<proteinExistence type="predicted"/>
<keyword evidence="1" id="KW-0472">Membrane</keyword>
<evidence type="ECO:0000313" key="2">
    <source>
        <dbReference type="EMBL" id="MBW84045.1"/>
    </source>
</evidence>
<protein>
    <submittedName>
        <fullName evidence="2">Uncharacterized protein</fullName>
    </submittedName>
</protein>